<reference evidence="2 3" key="1">
    <citation type="submission" date="2021-04" db="EMBL/GenBank/DDBJ databases">
        <authorList>
            <person name="Ivanova A."/>
        </authorList>
    </citation>
    <scope>NUCLEOTIDE SEQUENCE [LARGE SCALE GENOMIC DNA]</scope>
    <source>
        <strain evidence="2 3">G18</strain>
    </source>
</reference>
<dbReference type="NCBIfam" id="TIGR01595">
    <property type="entry name" value="cas_CT1132"/>
    <property type="match status" value="1"/>
</dbReference>
<dbReference type="Proteomes" id="UP000676565">
    <property type="component" value="Unassembled WGS sequence"/>
</dbReference>
<keyword evidence="3" id="KW-1185">Reference proteome</keyword>
<gene>
    <name evidence="2" type="primary">cas7c</name>
    <name evidence="2" type="ORF">J8F10_16555</name>
</gene>
<proteinExistence type="predicted"/>
<feature type="region of interest" description="Disordered" evidence="1">
    <location>
        <begin position="167"/>
        <end position="186"/>
    </location>
</feature>
<dbReference type="InterPro" id="IPR006482">
    <property type="entry name" value="Cas7_Csh2/Csh2"/>
</dbReference>
<organism evidence="2 3">
    <name type="scientific">Gemmata palustris</name>
    <dbReference type="NCBI Taxonomy" id="2822762"/>
    <lineage>
        <taxon>Bacteria</taxon>
        <taxon>Pseudomonadati</taxon>
        <taxon>Planctomycetota</taxon>
        <taxon>Planctomycetia</taxon>
        <taxon>Gemmatales</taxon>
        <taxon>Gemmataceae</taxon>
        <taxon>Gemmata</taxon>
    </lineage>
</organism>
<dbReference type="Pfam" id="PF05107">
    <property type="entry name" value="Cas_Cas7"/>
    <property type="match status" value="1"/>
</dbReference>
<protein>
    <submittedName>
        <fullName evidence="2">Type I-C CRISPR-associated protein Cas7/Csd2</fullName>
    </submittedName>
</protein>
<evidence type="ECO:0000313" key="2">
    <source>
        <dbReference type="EMBL" id="MBP3956884.1"/>
    </source>
</evidence>
<evidence type="ECO:0000313" key="3">
    <source>
        <dbReference type="Proteomes" id="UP000676565"/>
    </source>
</evidence>
<dbReference type="InterPro" id="IPR013418">
    <property type="entry name" value="CRISPR-assoc_prot_Cas7/Csd2"/>
</dbReference>
<dbReference type="EMBL" id="JAGKQQ010000001">
    <property type="protein sequence ID" value="MBP3956884.1"/>
    <property type="molecule type" value="Genomic_DNA"/>
</dbReference>
<feature type="compositionally biased region" description="Basic and acidic residues" evidence="1">
    <location>
        <begin position="167"/>
        <end position="181"/>
    </location>
</feature>
<name>A0ABS5BT59_9BACT</name>
<evidence type="ECO:0000256" key="1">
    <source>
        <dbReference type="SAM" id="MobiDB-lite"/>
    </source>
</evidence>
<accession>A0ABS5BT59</accession>
<comment type="caution">
    <text evidence="2">The sequence shown here is derived from an EMBL/GenBank/DDBJ whole genome shotgun (WGS) entry which is preliminary data.</text>
</comment>
<sequence length="305" mass="33548">MPENAPVGKRYDFVFLFDVQDGNPNGDPDAGNLPRIDPQSLQGLVTDGCLKRKVRNAVAVLGEGKPGNELYFQTQDAVYEKRVLNLQHQRAYDAAGVKEEKDAKKKAANTIVARTWMCANFYDIRAFGAVMTTGVNCGQVRGPVQITFARSVDPIVPLEFSITRKSVTTEEEAKKQSEKDGSITGTMGRKNTVPYGLYQCHGFVNPYLAKDTGFTDADLQLLWAALKGQMWELDRSASRGLMATRGLYVFEHASPLGSAPAHELFARVHVPALGPDRAPRKFEQYAVEVNDTALPTGVTLHRMVG</sequence>
<dbReference type="NCBIfam" id="TIGR02589">
    <property type="entry name" value="cas_Csd2"/>
    <property type="match status" value="1"/>
</dbReference>